<reference evidence="4" key="1">
    <citation type="submission" date="2018-11" db="EMBL/GenBank/DDBJ databases">
        <authorList>
            <person name="Grassa J C."/>
        </authorList>
    </citation>
    <scope>NUCLEOTIDE SEQUENCE [LARGE SCALE GENOMIC DNA]</scope>
</reference>
<evidence type="ECO:0000259" key="2">
    <source>
        <dbReference type="Pfam" id="PF13966"/>
    </source>
</evidence>
<feature type="domain" description="DUF4283" evidence="3">
    <location>
        <begin position="148"/>
        <end position="206"/>
    </location>
</feature>
<keyword evidence="5" id="KW-1185">Reference proteome</keyword>
<feature type="region of interest" description="Disordered" evidence="1">
    <location>
        <begin position="1"/>
        <end position="71"/>
    </location>
</feature>
<organism evidence="4 5">
    <name type="scientific">Cannabis sativa</name>
    <name type="common">Hemp</name>
    <name type="synonym">Marijuana</name>
    <dbReference type="NCBI Taxonomy" id="3483"/>
    <lineage>
        <taxon>Eukaryota</taxon>
        <taxon>Viridiplantae</taxon>
        <taxon>Streptophyta</taxon>
        <taxon>Embryophyta</taxon>
        <taxon>Tracheophyta</taxon>
        <taxon>Spermatophyta</taxon>
        <taxon>Magnoliopsida</taxon>
        <taxon>eudicotyledons</taxon>
        <taxon>Gunneridae</taxon>
        <taxon>Pentapetalae</taxon>
        <taxon>rosids</taxon>
        <taxon>fabids</taxon>
        <taxon>Rosales</taxon>
        <taxon>Cannabaceae</taxon>
        <taxon>Cannabis</taxon>
    </lineage>
</organism>
<proteinExistence type="predicted"/>
<feature type="domain" description="Reverse transcriptase zinc-binding" evidence="2">
    <location>
        <begin position="591"/>
        <end position="670"/>
    </location>
</feature>
<dbReference type="InterPro" id="IPR025558">
    <property type="entry name" value="DUF4283"/>
</dbReference>
<dbReference type="Gramene" id="evm.model.04.731">
    <property type="protein sequence ID" value="cds.evm.model.04.731"/>
    <property type="gene ID" value="evm.TU.04.731"/>
</dbReference>
<evidence type="ECO:0008006" key="6">
    <source>
        <dbReference type="Google" id="ProtNLM"/>
    </source>
</evidence>
<evidence type="ECO:0000313" key="4">
    <source>
        <dbReference type="EnsemblPlants" id="cds.evm.model.04.731"/>
    </source>
</evidence>
<dbReference type="PANTHER" id="PTHR33116">
    <property type="entry name" value="REVERSE TRANSCRIPTASE ZINC-BINDING DOMAIN-CONTAINING PROTEIN-RELATED-RELATED"/>
    <property type="match status" value="1"/>
</dbReference>
<dbReference type="Proteomes" id="UP000596661">
    <property type="component" value="Chromosome 4"/>
</dbReference>
<dbReference type="AlphaFoldDB" id="A0A803PIJ5"/>
<feature type="compositionally biased region" description="Basic residues" evidence="1">
    <location>
        <begin position="1"/>
        <end position="23"/>
    </location>
</feature>
<name>A0A803PIJ5_CANSA</name>
<accession>A0A803PIJ5</accession>
<evidence type="ECO:0000256" key="1">
    <source>
        <dbReference type="SAM" id="MobiDB-lite"/>
    </source>
</evidence>
<evidence type="ECO:0000313" key="5">
    <source>
        <dbReference type="Proteomes" id="UP000596661"/>
    </source>
</evidence>
<feature type="compositionally biased region" description="Acidic residues" evidence="1">
    <location>
        <begin position="47"/>
        <end position="57"/>
    </location>
</feature>
<dbReference type="EnsemblPlants" id="evm.model.04.731">
    <property type="protein sequence ID" value="cds.evm.model.04.731"/>
    <property type="gene ID" value="evm.TU.04.731"/>
</dbReference>
<dbReference type="InterPro" id="IPR026960">
    <property type="entry name" value="RVT-Znf"/>
</dbReference>
<dbReference type="PANTHER" id="PTHR33116:SF84">
    <property type="entry name" value="RNA-DIRECTED DNA POLYMERASE"/>
    <property type="match status" value="1"/>
</dbReference>
<sequence>MAKTRAKNVGKPKASTKKIKKKGPTSTADAKKMKSMDEVLGVKPMEFTDEEDGEGDSDPLRDLFQPPLSPKSSLQSIIQREEVATDFGHFLSANKKCQDSILKGQKTTPPILRSGTVMRNLESSFADQSMEKKVRITLEDIEAEVSYWKSAIVCYVLGANPPLSMLEGFARRIWKDKVDKIGMISYGIFIIRFTSSDIRDEVLAGGLEDLELKYWGQRSLFKLIGQLGKPLMMDEVTKGRDKLACPRVLIESIEEAWRVNIHGTNMYQVVTKMKALKQVFKGINQQGFSDIQASDLKAKSNLQKSKVNWIKDGDANMTFYHSSLRDRRAQNRIISSIDTRGDRVDKVEEVTEAFMEYHKQLLGSKLQQRKKVKLAIIAEGHVVSKEQAEALLAEYISEEIKQAVFDVSGIKSPGPDGLAEDMLLWHRLRTGLLPNNSKSAMYCSGMSEDEVRRVLDMSGFTRHHDPFKYMGVPICARKIAASDCSSLVQKMTSNIKTWSARNLSFAGGLGPMYIPNWNSAAMIKHVWAVEKKKDNLWVKWVHCVYIKQQAWWEYKAPMNGSWYWRKMVEIKEKIRLLVQQDVFAAKEYKIVDGYIYFEQDWGKVSWSNLVWSRLNVPKHSFLLWLAMVNRLKAQDRLFKHGLIDHDFYTIYNTATESAEHLFFSCSFASACLSRLKEWMRWNATATSLQSLMKWVRKAKISRFKRMYLQLGLLRLFTWCGRLGMINFGK</sequence>
<evidence type="ECO:0000259" key="3">
    <source>
        <dbReference type="Pfam" id="PF14111"/>
    </source>
</evidence>
<dbReference type="Pfam" id="PF13966">
    <property type="entry name" value="zf-RVT"/>
    <property type="match status" value="1"/>
</dbReference>
<dbReference type="Pfam" id="PF14111">
    <property type="entry name" value="DUF4283"/>
    <property type="match status" value="1"/>
</dbReference>
<protein>
    <recommendedName>
        <fullName evidence="6">Reverse transcriptase zinc-binding domain-containing protein</fullName>
    </recommendedName>
</protein>
<reference evidence="4" key="2">
    <citation type="submission" date="2021-03" db="UniProtKB">
        <authorList>
            <consortium name="EnsemblPlants"/>
        </authorList>
    </citation>
    <scope>IDENTIFICATION</scope>
</reference>
<dbReference type="EMBL" id="UZAU01000366">
    <property type="status" value="NOT_ANNOTATED_CDS"/>
    <property type="molecule type" value="Genomic_DNA"/>
</dbReference>